<dbReference type="PANTHER" id="PTHR14024:SF11">
    <property type="entry name" value="PERILIPIN-3"/>
    <property type="match status" value="1"/>
</dbReference>
<evidence type="ECO:0000256" key="1">
    <source>
        <dbReference type="ARBA" id="ARBA00004502"/>
    </source>
</evidence>
<name>A0A8C8AHP2_9STRI</name>
<dbReference type="AlphaFoldDB" id="A0A8C8AHP2"/>
<comment type="similarity">
    <text evidence="2">Belongs to the perilipin family.</text>
</comment>
<dbReference type="Pfam" id="PF03036">
    <property type="entry name" value="Perilipin"/>
    <property type="match status" value="2"/>
</dbReference>
<dbReference type="SUPFAM" id="SSF109775">
    <property type="entry name" value="Mannose-6-phosphate receptor binding protein 1 (Tip47), C-terminal domain"/>
    <property type="match status" value="1"/>
</dbReference>
<keyword evidence="3" id="KW-0551">Lipid droplet</keyword>
<dbReference type="InterPro" id="IPR004279">
    <property type="entry name" value="Perilipin"/>
</dbReference>
<comment type="subcellular location">
    <subcellularLocation>
        <location evidence="1">Lipid droplet</location>
    </subcellularLocation>
</comment>
<dbReference type="Gene3D" id="3.30.720.170">
    <property type="entry name" value="Perilipin, alpha-beta domain"/>
    <property type="match status" value="1"/>
</dbReference>
<keyword evidence="5" id="KW-1185">Reference proteome</keyword>
<proteinExistence type="inferred from homology"/>
<evidence type="ECO:0000313" key="4">
    <source>
        <dbReference type="Ensembl" id="ENSOSUP00000006536.1"/>
    </source>
</evidence>
<evidence type="ECO:0000256" key="3">
    <source>
        <dbReference type="ARBA" id="ARBA00022677"/>
    </source>
</evidence>
<dbReference type="Gene3D" id="1.20.120.340">
    <property type="entry name" value="Flagellar protein FliS"/>
    <property type="match status" value="1"/>
</dbReference>
<dbReference type="PANTHER" id="PTHR14024">
    <property type="entry name" value="PERILIPIN"/>
    <property type="match status" value="1"/>
</dbReference>
<evidence type="ECO:0008006" key="6">
    <source>
        <dbReference type="Google" id="ProtNLM"/>
    </source>
</evidence>
<sequence>MSLSPPPTSTLNTVPWCHRTLSPVCRPVKSLAVTQPCPSHTVSPVPACPIQASLLPHRATRRDCPHPYVKSVCDAAEKGVKTLTAAAVSGAQPILTKLEPQISTANEYACKGLDKLEEKLPILQQPPEKVTSPLGATGGIHRWVVAGTRELVSSTVVGAVGLARGAVQGGVERTRSALSTGVSTVVGSRVGQLLATGVDTVLGKSEELVERYLPGTDEELGEHRLPEVTGERRRQSCFVRVGSLSAKLRHRALRRSLGELQRARHSAQQVLAQLHRVIELIEQGRQGTISPSLAALQVEARTLAMLRGLLRQLHAACTRLAAAARVFPVSVQETAGHVRHGVEGVQASLSHARSFHDLSGLVLAQSRETMTRAQLSVDELLEYVGQHAPLPWLVGPFAPALVEYPEDFPLEMAKWEGCVTVGDTHQVPVAPQLCSQR</sequence>
<reference evidence="4" key="1">
    <citation type="submission" date="2025-08" db="UniProtKB">
        <authorList>
            <consortium name="Ensembl"/>
        </authorList>
    </citation>
    <scope>IDENTIFICATION</scope>
</reference>
<dbReference type="Proteomes" id="UP000694552">
    <property type="component" value="Unplaced"/>
</dbReference>
<reference evidence="4" key="2">
    <citation type="submission" date="2025-09" db="UniProtKB">
        <authorList>
            <consortium name="Ensembl"/>
        </authorList>
    </citation>
    <scope>IDENTIFICATION</scope>
</reference>
<organism evidence="4 5">
    <name type="scientific">Otus sunia</name>
    <name type="common">Oriental scops-owl</name>
    <dbReference type="NCBI Taxonomy" id="257818"/>
    <lineage>
        <taxon>Eukaryota</taxon>
        <taxon>Metazoa</taxon>
        <taxon>Chordata</taxon>
        <taxon>Craniata</taxon>
        <taxon>Vertebrata</taxon>
        <taxon>Euteleostomi</taxon>
        <taxon>Archelosauria</taxon>
        <taxon>Archosauria</taxon>
        <taxon>Dinosauria</taxon>
        <taxon>Saurischia</taxon>
        <taxon>Theropoda</taxon>
        <taxon>Coelurosauria</taxon>
        <taxon>Aves</taxon>
        <taxon>Neognathae</taxon>
        <taxon>Neoaves</taxon>
        <taxon>Telluraves</taxon>
        <taxon>Strigiformes</taxon>
        <taxon>Strigidae</taxon>
        <taxon>Otus</taxon>
    </lineage>
</organism>
<dbReference type="GO" id="GO:0005811">
    <property type="term" value="C:lipid droplet"/>
    <property type="evidence" value="ECO:0007669"/>
    <property type="project" value="UniProtKB-SubCell"/>
</dbReference>
<evidence type="ECO:0000313" key="5">
    <source>
        <dbReference type="Proteomes" id="UP000694552"/>
    </source>
</evidence>
<protein>
    <recommendedName>
        <fullName evidence="6">Perilipin</fullName>
    </recommendedName>
</protein>
<dbReference type="GO" id="GO:0019915">
    <property type="term" value="P:lipid storage"/>
    <property type="evidence" value="ECO:0007669"/>
    <property type="project" value="TreeGrafter"/>
</dbReference>
<accession>A0A8C8AHP2</accession>
<dbReference type="GO" id="GO:0005829">
    <property type="term" value="C:cytosol"/>
    <property type="evidence" value="ECO:0007669"/>
    <property type="project" value="TreeGrafter"/>
</dbReference>
<dbReference type="GO" id="GO:0010890">
    <property type="term" value="P:positive regulation of triglyceride storage"/>
    <property type="evidence" value="ECO:0007669"/>
    <property type="project" value="TreeGrafter"/>
</dbReference>
<evidence type="ECO:0000256" key="2">
    <source>
        <dbReference type="ARBA" id="ARBA00006311"/>
    </source>
</evidence>
<dbReference type="Ensembl" id="ENSOSUT00000006797.1">
    <property type="protein sequence ID" value="ENSOSUP00000006536.1"/>
    <property type="gene ID" value="ENSOSUG00000004863.1"/>
</dbReference>